<keyword evidence="2" id="KW-1185">Reference proteome</keyword>
<name>A0A1T4SY47_9ACTN</name>
<evidence type="ECO:0000313" key="1">
    <source>
        <dbReference type="EMBL" id="SKA32841.1"/>
    </source>
</evidence>
<dbReference type="RefSeq" id="WP_078763346.1">
    <property type="nucleotide sequence ID" value="NZ_FUWS01000012.1"/>
</dbReference>
<accession>A0A1T4SY47</accession>
<evidence type="ECO:0000313" key="2">
    <source>
        <dbReference type="Proteomes" id="UP000190637"/>
    </source>
</evidence>
<dbReference type="AlphaFoldDB" id="A0A1T4SY47"/>
<proteinExistence type="predicted"/>
<sequence>MDEVMIALAAAVAGKVGESLAENLREPLKRLRRALRERFRDAPDARAALEAAQDDHDDAVAVEELAGHIASVASTDAEIAELVARLRPHVATGRGDVVNTIHGDVSGTAIQAGEIHGDIRL</sequence>
<reference evidence="1 2" key="1">
    <citation type="submission" date="2017-02" db="EMBL/GenBank/DDBJ databases">
        <authorList>
            <person name="Peterson S.W."/>
        </authorList>
    </citation>
    <scope>NUCLEOTIDE SEQUENCE [LARGE SCALE GENOMIC DNA]</scope>
    <source>
        <strain evidence="1 2">DSM 45154</strain>
    </source>
</reference>
<dbReference type="STRING" id="1122192.SAMN02745673_04090"/>
<dbReference type="Proteomes" id="UP000190637">
    <property type="component" value="Unassembled WGS sequence"/>
</dbReference>
<dbReference type="EMBL" id="FUWS01000012">
    <property type="protein sequence ID" value="SKA32841.1"/>
    <property type="molecule type" value="Genomic_DNA"/>
</dbReference>
<gene>
    <name evidence="1" type="ORF">SAMN02745673_04090</name>
</gene>
<protein>
    <submittedName>
        <fullName evidence="1">Uncharacterized protein</fullName>
    </submittedName>
</protein>
<dbReference type="OrthoDB" id="3430840at2"/>
<organism evidence="1 2">
    <name type="scientific">Marinactinospora thermotolerans DSM 45154</name>
    <dbReference type="NCBI Taxonomy" id="1122192"/>
    <lineage>
        <taxon>Bacteria</taxon>
        <taxon>Bacillati</taxon>
        <taxon>Actinomycetota</taxon>
        <taxon>Actinomycetes</taxon>
        <taxon>Streptosporangiales</taxon>
        <taxon>Nocardiopsidaceae</taxon>
        <taxon>Marinactinospora</taxon>
    </lineage>
</organism>